<name>A0ABY8CED2_9ARCH</name>
<sequence>MSLHGSTRKVASQAGIPEYKVEQVADDIDAVMNDKGLGTAVIVPYVDMNGPMVDKASTNYETHQGVAETVKYLHNVSETGASLLSGWDISTLKYVASEKLGVNMDHVGELGAVTEIDGEIHSTVDVGREQILNFRKNAWLEAASREMTLQEQGNVSAVTGCMYGEGARSDLYNNPIAESSRQKFSMDLLSECLERRETVDNRSYSQQGDSMVVDLSSMNTVAALSDALTEEYPLVGLKWESVGDQAVKITENSFEQSELSDEEFLEEFQSFMDGVAAGTNFETDHNPDCSTDFQRTDVAVSKEHGAEYRADMITEDETDYILVNMGDKPGDILEGEQTVFVGQRDMPVEEELEERDMSYAKADTAADYSLGLAEVIKRRN</sequence>
<gene>
    <name evidence="1" type="ORF">SVXNc_0560</name>
</gene>
<evidence type="ECO:0000313" key="2">
    <source>
        <dbReference type="Proteomes" id="UP001218034"/>
    </source>
</evidence>
<keyword evidence="2" id="KW-1185">Reference proteome</keyword>
<proteinExistence type="predicted"/>
<dbReference type="RefSeq" id="WP_347721419.1">
    <property type="nucleotide sequence ID" value="NZ_CP104395.1"/>
</dbReference>
<organism evidence="1 2">
    <name type="scientific">Candidatus Nanohalococcus occultus</name>
    <dbReference type="NCBI Taxonomy" id="2978047"/>
    <lineage>
        <taxon>Archaea</taxon>
        <taxon>Candidatus Nanohalarchaeota</taxon>
        <taxon>Candidatus Nanohalarchaeota incertae sedis</taxon>
        <taxon>Candidatus Nanohalococcus</taxon>
    </lineage>
</organism>
<dbReference type="EMBL" id="CP104395">
    <property type="protein sequence ID" value="WEL19578.1"/>
    <property type="molecule type" value="Genomic_DNA"/>
</dbReference>
<reference evidence="1 2" key="1">
    <citation type="submission" date="2022-09" db="EMBL/GenBank/DDBJ databases">
        <title>Xylan utilization by haloarchaea-nanohaloarchaea associations.</title>
        <authorList>
            <person name="Yakimov M."/>
        </authorList>
    </citation>
    <scope>NUCLEOTIDE SEQUENCE [LARGE SCALE GENOMIC DNA]</scope>
    <source>
        <strain evidence="1 2">SVXNc</strain>
    </source>
</reference>
<dbReference type="GeneID" id="90589998"/>
<protein>
    <submittedName>
        <fullName evidence="1">Uncharacterized protein</fullName>
    </submittedName>
</protein>
<evidence type="ECO:0000313" key="1">
    <source>
        <dbReference type="EMBL" id="WEL19578.1"/>
    </source>
</evidence>
<dbReference type="Proteomes" id="UP001218034">
    <property type="component" value="Chromosome"/>
</dbReference>
<accession>A0ABY8CED2</accession>